<dbReference type="Gene3D" id="3.30.565.10">
    <property type="entry name" value="Histidine kinase-like ATPase, C-terminal domain"/>
    <property type="match status" value="1"/>
</dbReference>
<organism evidence="7 8">
    <name type="scientific">Acer negundo</name>
    <name type="common">Box elder</name>
    <dbReference type="NCBI Taxonomy" id="4023"/>
    <lineage>
        <taxon>Eukaryota</taxon>
        <taxon>Viridiplantae</taxon>
        <taxon>Streptophyta</taxon>
        <taxon>Embryophyta</taxon>
        <taxon>Tracheophyta</taxon>
        <taxon>Spermatophyta</taxon>
        <taxon>Magnoliopsida</taxon>
        <taxon>eudicotyledons</taxon>
        <taxon>Gunneridae</taxon>
        <taxon>Pentapetalae</taxon>
        <taxon>rosids</taxon>
        <taxon>malvids</taxon>
        <taxon>Sapindales</taxon>
        <taxon>Sapindaceae</taxon>
        <taxon>Hippocastanoideae</taxon>
        <taxon>Acereae</taxon>
        <taxon>Acer</taxon>
    </lineage>
</organism>
<dbReference type="EMBL" id="JAJSOW010000102">
    <property type="protein sequence ID" value="KAI9178047.1"/>
    <property type="molecule type" value="Genomic_DNA"/>
</dbReference>
<feature type="domain" description="Histidine kinase" evidence="6">
    <location>
        <begin position="1"/>
        <end position="180"/>
    </location>
</feature>
<dbReference type="PROSITE" id="PS51375">
    <property type="entry name" value="PPR"/>
    <property type="match status" value="1"/>
</dbReference>
<comment type="catalytic activity">
    <reaction evidence="1">
        <text>ATP + protein L-histidine = ADP + protein N-phospho-L-histidine.</text>
        <dbReference type="EC" id="2.7.13.3"/>
    </reaction>
</comment>
<gene>
    <name evidence="7" type="ORF">LWI28_022050</name>
</gene>
<protein>
    <recommendedName>
        <fullName evidence="2">histidine kinase</fullName>
        <ecNumber evidence="2">2.7.13.3</ecNumber>
    </recommendedName>
</protein>
<dbReference type="SUPFAM" id="SSF55874">
    <property type="entry name" value="ATPase domain of HSP90 chaperone/DNA topoisomerase II/histidine kinase"/>
    <property type="match status" value="1"/>
</dbReference>
<proteinExistence type="predicted"/>
<keyword evidence="8" id="KW-1185">Reference proteome</keyword>
<evidence type="ECO:0000256" key="5">
    <source>
        <dbReference type="PROSITE-ProRule" id="PRU00708"/>
    </source>
</evidence>
<sequence length="345" mass="39736">MQDLMGSSDLSKEQKQLLKTSLLCQEQLTKIIDDTDIESIEECYMEMKSGEFNLAEALEAVMTQVMIPSKEHQVQLIRDLPDEVSSMNLYGDKLRLQQVLSDLLTNALIFTPAYEGSSIAFRVIPRNQRIEKKIHIVHLEFRITHPAPGIPEKLIHEMFYHSQGASREGLGLYMCQKLVKINEWHLARRHLFLHEKSPPPILRRGRRKKDSVDGEKLSLEEASVASFGKQKAYFLNCHNTQRRRNPIRSINSTPPLHSNFDVLEHLVSIYRDSRYLKDAKLGFHLRTLKLGFHYDTFLCNTLVNVYVRAGDLVSANKLFDEMPDRNSYSWAALISGYIQNGMFSV</sequence>
<dbReference type="SMART" id="SM00387">
    <property type="entry name" value="HATPase_c"/>
    <property type="match status" value="1"/>
</dbReference>
<dbReference type="PANTHER" id="PTHR43719">
    <property type="entry name" value="TWO-COMPONENT HISTIDINE KINASE"/>
    <property type="match status" value="1"/>
</dbReference>
<dbReference type="AlphaFoldDB" id="A0AAD5NSR7"/>
<dbReference type="PROSITE" id="PS50109">
    <property type="entry name" value="HIS_KIN"/>
    <property type="match status" value="1"/>
</dbReference>
<dbReference type="InterPro" id="IPR050956">
    <property type="entry name" value="2C_system_His_kinase"/>
</dbReference>
<dbReference type="NCBIfam" id="TIGR00756">
    <property type="entry name" value="PPR"/>
    <property type="match status" value="1"/>
</dbReference>
<evidence type="ECO:0000256" key="4">
    <source>
        <dbReference type="ARBA" id="ARBA00022737"/>
    </source>
</evidence>
<dbReference type="EC" id="2.7.13.3" evidence="2"/>
<dbReference type="GO" id="GO:0005634">
    <property type="term" value="C:nucleus"/>
    <property type="evidence" value="ECO:0007669"/>
    <property type="project" value="TreeGrafter"/>
</dbReference>
<evidence type="ECO:0000256" key="2">
    <source>
        <dbReference type="ARBA" id="ARBA00012438"/>
    </source>
</evidence>
<accession>A0AAD5NSR7</accession>
<evidence type="ECO:0000313" key="8">
    <source>
        <dbReference type="Proteomes" id="UP001064489"/>
    </source>
</evidence>
<dbReference type="InterPro" id="IPR003594">
    <property type="entry name" value="HATPase_dom"/>
</dbReference>
<comment type="caution">
    <text evidence="7">The sequence shown here is derived from an EMBL/GenBank/DDBJ whole genome shotgun (WGS) entry which is preliminary data.</text>
</comment>
<evidence type="ECO:0000313" key="7">
    <source>
        <dbReference type="EMBL" id="KAI9178047.1"/>
    </source>
</evidence>
<evidence type="ECO:0000259" key="6">
    <source>
        <dbReference type="PROSITE" id="PS50109"/>
    </source>
</evidence>
<dbReference type="InterPro" id="IPR011990">
    <property type="entry name" value="TPR-like_helical_dom_sf"/>
</dbReference>
<keyword evidence="4" id="KW-0677">Repeat</keyword>
<reference evidence="7" key="1">
    <citation type="journal article" date="2022" name="Plant J.">
        <title>Strategies of tolerance reflected in two North American maple genomes.</title>
        <authorList>
            <person name="McEvoy S.L."/>
            <person name="Sezen U.U."/>
            <person name="Trouern-Trend A."/>
            <person name="McMahon S.M."/>
            <person name="Schaberg P.G."/>
            <person name="Yang J."/>
            <person name="Wegrzyn J.L."/>
            <person name="Swenson N.G."/>
        </authorList>
    </citation>
    <scope>NUCLEOTIDE SEQUENCE</scope>
    <source>
        <strain evidence="7">91603</strain>
    </source>
</reference>
<dbReference type="Pfam" id="PF02518">
    <property type="entry name" value="HATPase_c"/>
    <property type="match status" value="1"/>
</dbReference>
<dbReference type="PANTHER" id="PTHR43719:SF4">
    <property type="entry name" value="PHYTOCHROME C"/>
    <property type="match status" value="1"/>
</dbReference>
<name>A0AAD5NSR7_ACENE</name>
<evidence type="ECO:0000256" key="3">
    <source>
        <dbReference type="ARBA" id="ARBA00022553"/>
    </source>
</evidence>
<reference evidence="7" key="2">
    <citation type="submission" date="2023-02" db="EMBL/GenBank/DDBJ databases">
        <authorList>
            <person name="Swenson N.G."/>
            <person name="Wegrzyn J.L."/>
            <person name="Mcevoy S.L."/>
        </authorList>
    </citation>
    <scope>NUCLEOTIDE SEQUENCE</scope>
    <source>
        <strain evidence="7">91603</strain>
        <tissue evidence="7">Leaf</tissue>
    </source>
</reference>
<dbReference type="InterPro" id="IPR036890">
    <property type="entry name" value="HATPase_C_sf"/>
</dbReference>
<dbReference type="InterPro" id="IPR005467">
    <property type="entry name" value="His_kinase_dom"/>
</dbReference>
<evidence type="ECO:0000256" key="1">
    <source>
        <dbReference type="ARBA" id="ARBA00000085"/>
    </source>
</evidence>
<dbReference type="Pfam" id="PF01535">
    <property type="entry name" value="PPR"/>
    <property type="match status" value="1"/>
</dbReference>
<dbReference type="Proteomes" id="UP001064489">
    <property type="component" value="Chromosome 5"/>
</dbReference>
<feature type="repeat" description="PPR" evidence="5">
    <location>
        <begin position="295"/>
        <end position="329"/>
    </location>
</feature>
<keyword evidence="3" id="KW-0597">Phosphoprotein</keyword>
<dbReference type="GO" id="GO:0004673">
    <property type="term" value="F:protein histidine kinase activity"/>
    <property type="evidence" value="ECO:0007669"/>
    <property type="project" value="UniProtKB-EC"/>
</dbReference>
<dbReference type="InterPro" id="IPR002885">
    <property type="entry name" value="PPR_rpt"/>
</dbReference>
<dbReference type="Gene3D" id="1.25.40.10">
    <property type="entry name" value="Tetratricopeptide repeat domain"/>
    <property type="match status" value="1"/>
</dbReference>